<evidence type="ECO:0000256" key="1">
    <source>
        <dbReference type="SAM" id="Phobius"/>
    </source>
</evidence>
<proteinExistence type="predicted"/>
<gene>
    <name evidence="2" type="ORF">C8E01_10993</name>
</gene>
<keyword evidence="1" id="KW-1133">Transmembrane helix</keyword>
<dbReference type="AlphaFoldDB" id="A0A2U1AU35"/>
<accession>A0A2U1AU35</accession>
<organism evidence="2 3">
    <name type="scientific">Pontibacter virosus</name>
    <dbReference type="NCBI Taxonomy" id="1765052"/>
    <lineage>
        <taxon>Bacteria</taxon>
        <taxon>Pseudomonadati</taxon>
        <taxon>Bacteroidota</taxon>
        <taxon>Cytophagia</taxon>
        <taxon>Cytophagales</taxon>
        <taxon>Hymenobacteraceae</taxon>
        <taxon>Pontibacter</taxon>
    </lineage>
</organism>
<feature type="transmembrane region" description="Helical" evidence="1">
    <location>
        <begin position="188"/>
        <end position="207"/>
    </location>
</feature>
<name>A0A2U1AU35_9BACT</name>
<protein>
    <submittedName>
        <fullName evidence="2">Uncharacterized protein</fullName>
    </submittedName>
</protein>
<dbReference type="Proteomes" id="UP000245466">
    <property type="component" value="Unassembled WGS sequence"/>
</dbReference>
<dbReference type="EMBL" id="QEKI01000009">
    <property type="protein sequence ID" value="PVY39949.1"/>
    <property type="molecule type" value="Genomic_DNA"/>
</dbReference>
<keyword evidence="1" id="KW-0812">Transmembrane</keyword>
<keyword evidence="3" id="KW-1185">Reference proteome</keyword>
<sequence>MRWKRAVLSVCFVLTATLGYGQDLIVKKSGDELIGKIVKVGEDTIHYRMLSEETGPMRFVLRSDVASMQFATQPSQRQLSQLPHSNDEYASTSAIPEGATSSRAYTMEELMYQGRYDALLYYKGQGPLWGTAGTTFLLPPVGLVTGIITAAVPPNVDNLFHPNYQLMKEPVYREAFKKQAHKRKIGKAAAGFGIGFGSLIALALMLGA</sequence>
<dbReference type="RefSeq" id="WP_243409583.1">
    <property type="nucleotide sequence ID" value="NZ_QEKI01000009.1"/>
</dbReference>
<reference evidence="2 3" key="1">
    <citation type="submission" date="2018-04" db="EMBL/GenBank/DDBJ databases">
        <title>Genomic Encyclopedia of Type Strains, Phase IV (KMG-IV): sequencing the most valuable type-strain genomes for metagenomic binning, comparative biology and taxonomic classification.</title>
        <authorList>
            <person name="Goeker M."/>
        </authorList>
    </citation>
    <scope>NUCLEOTIDE SEQUENCE [LARGE SCALE GENOMIC DNA]</scope>
    <source>
        <strain evidence="2 3">DSM 100231</strain>
    </source>
</reference>
<evidence type="ECO:0000313" key="2">
    <source>
        <dbReference type="EMBL" id="PVY39949.1"/>
    </source>
</evidence>
<evidence type="ECO:0000313" key="3">
    <source>
        <dbReference type="Proteomes" id="UP000245466"/>
    </source>
</evidence>
<keyword evidence="1" id="KW-0472">Membrane</keyword>
<comment type="caution">
    <text evidence="2">The sequence shown here is derived from an EMBL/GenBank/DDBJ whole genome shotgun (WGS) entry which is preliminary data.</text>
</comment>